<evidence type="ECO:0000256" key="3">
    <source>
        <dbReference type="ARBA" id="ARBA00023015"/>
    </source>
</evidence>
<keyword evidence="4" id="KW-0238">DNA-binding</keyword>
<dbReference type="Pfam" id="PF10524">
    <property type="entry name" value="NfI_DNAbd_pre-N"/>
    <property type="match status" value="1"/>
</dbReference>
<dbReference type="PANTHER" id="PTHR11492">
    <property type="entry name" value="NUCLEAR FACTOR I"/>
    <property type="match status" value="1"/>
</dbReference>
<evidence type="ECO:0000259" key="9">
    <source>
        <dbReference type="PROSITE" id="PS51080"/>
    </source>
</evidence>
<feature type="domain" description="CTF/NF-I" evidence="9">
    <location>
        <begin position="118"/>
        <end position="311"/>
    </location>
</feature>
<dbReference type="SMART" id="SM00523">
    <property type="entry name" value="DWA"/>
    <property type="match status" value="1"/>
</dbReference>
<dbReference type="STRING" id="6313.A0A0K0DC71"/>
<organism evidence="10 11">
    <name type="scientific">Angiostrongylus cantonensis</name>
    <name type="common">Rat lungworm</name>
    <dbReference type="NCBI Taxonomy" id="6313"/>
    <lineage>
        <taxon>Eukaryota</taxon>
        <taxon>Metazoa</taxon>
        <taxon>Ecdysozoa</taxon>
        <taxon>Nematoda</taxon>
        <taxon>Chromadorea</taxon>
        <taxon>Rhabditida</taxon>
        <taxon>Rhabditina</taxon>
        <taxon>Rhabditomorpha</taxon>
        <taxon>Strongyloidea</taxon>
        <taxon>Metastrongylidae</taxon>
        <taxon>Angiostrongylus</taxon>
    </lineage>
</organism>
<dbReference type="GO" id="GO:0005634">
    <property type="term" value="C:nucleus"/>
    <property type="evidence" value="ECO:0007669"/>
    <property type="project" value="UniProtKB-SubCell"/>
</dbReference>
<evidence type="ECO:0000256" key="8">
    <source>
        <dbReference type="SAM" id="MobiDB-lite"/>
    </source>
</evidence>
<reference evidence="11" key="2">
    <citation type="submission" date="2017-02" db="UniProtKB">
        <authorList>
            <consortium name="WormBaseParasite"/>
        </authorList>
    </citation>
    <scope>IDENTIFICATION</scope>
</reference>
<dbReference type="InterPro" id="IPR020604">
    <property type="entry name" value="CTF/NFI_DNA-bd-dom"/>
</dbReference>
<keyword evidence="3" id="KW-0805">Transcription regulation</keyword>
<feature type="region of interest" description="Disordered" evidence="8">
    <location>
        <begin position="455"/>
        <end position="488"/>
    </location>
</feature>
<dbReference type="GO" id="GO:0051239">
    <property type="term" value="P:regulation of multicellular organismal process"/>
    <property type="evidence" value="ECO:0007669"/>
    <property type="project" value="UniProtKB-ARBA"/>
</dbReference>
<keyword evidence="2" id="KW-0235">DNA replication</keyword>
<keyword evidence="6" id="KW-0804">Transcription</keyword>
<proteinExistence type="predicted"/>
<evidence type="ECO:0000256" key="1">
    <source>
        <dbReference type="ARBA" id="ARBA00004123"/>
    </source>
</evidence>
<protein>
    <submittedName>
        <fullName evidence="11">CTF/NF-I domain-containing protein</fullName>
    </submittedName>
</protein>
<accession>A0A0K0DC71</accession>
<dbReference type="GO" id="GO:0006260">
    <property type="term" value="P:DNA replication"/>
    <property type="evidence" value="ECO:0007669"/>
    <property type="project" value="UniProtKB-KW"/>
</dbReference>
<dbReference type="GO" id="GO:0000978">
    <property type="term" value="F:RNA polymerase II cis-regulatory region sequence-specific DNA binding"/>
    <property type="evidence" value="ECO:0007669"/>
    <property type="project" value="TreeGrafter"/>
</dbReference>
<dbReference type="InterPro" id="IPR019548">
    <property type="entry name" value="CTF/NFI_DNA-bd_N"/>
</dbReference>
<dbReference type="Proteomes" id="UP000035642">
    <property type="component" value="Unassembled WGS sequence"/>
</dbReference>
<evidence type="ECO:0000313" key="11">
    <source>
        <dbReference type="WBParaSite" id="ACAC_0000812601-mRNA-1"/>
    </source>
</evidence>
<comment type="subcellular location">
    <subcellularLocation>
        <location evidence="1">Nucleus</location>
    </subcellularLocation>
</comment>
<name>A0A0K0DC71_ANGCA</name>
<dbReference type="AlphaFoldDB" id="A0A0K0DC71"/>
<dbReference type="InterPro" id="IPR003619">
    <property type="entry name" value="MAD_homology1_Dwarfin-type"/>
</dbReference>
<dbReference type="WBParaSite" id="ACAC_0000812601-mRNA-1">
    <property type="protein sequence ID" value="ACAC_0000812601-mRNA-1"/>
    <property type="gene ID" value="ACAC_0000812601"/>
</dbReference>
<evidence type="ECO:0000256" key="2">
    <source>
        <dbReference type="ARBA" id="ARBA00022705"/>
    </source>
</evidence>
<dbReference type="GO" id="GO:0000981">
    <property type="term" value="F:DNA-binding transcription factor activity, RNA polymerase II-specific"/>
    <property type="evidence" value="ECO:0007669"/>
    <property type="project" value="TreeGrafter"/>
</dbReference>
<evidence type="ECO:0000256" key="6">
    <source>
        <dbReference type="ARBA" id="ARBA00023163"/>
    </source>
</evidence>
<dbReference type="PANTHER" id="PTHR11492:SF8">
    <property type="entry name" value="NUCLEAR FACTOR I, ISOFORM B"/>
    <property type="match status" value="1"/>
</dbReference>
<reference evidence="10" key="1">
    <citation type="submission" date="2012-09" db="EMBL/GenBank/DDBJ databases">
        <authorList>
            <person name="Martin A.A."/>
        </authorList>
    </citation>
    <scope>NUCLEOTIDE SEQUENCE</scope>
</reference>
<dbReference type="PROSITE" id="PS51080">
    <property type="entry name" value="CTF_NFI_2"/>
    <property type="match status" value="1"/>
</dbReference>
<dbReference type="Pfam" id="PF03165">
    <property type="entry name" value="MH1"/>
    <property type="match status" value="1"/>
</dbReference>
<keyword evidence="10" id="KW-1185">Reference proteome</keyword>
<evidence type="ECO:0000256" key="4">
    <source>
        <dbReference type="ARBA" id="ARBA00023125"/>
    </source>
</evidence>
<keyword evidence="7" id="KW-0539">Nucleus</keyword>
<sequence length="937" mass="102249">MVSKVLCHFNGQADTGFPNAVPDLSIRSERRTSPLETVINRDEIRDHVHLDLDGDLTLKNPTSTSVPPLYRVEFTASIFQLGDGSAPRDGSPSQDIGVVAAVKQIGRNAMPPPSGDWTNQFSPNGVDEYHPFVEALLPYVKDFSYVWFNLQAAKRRYFKRHEKRMTLEEETGVKEELMNERAEVKQKWAARLLGKLRKDIQPQYRDDFVSSVTGQQPAVCVLSNPDQKGKMRRIDCLRQADKVWRLDLVMVILFKGIPLESTDSERLEKCAECVFPAVCVNPYHISIAVRELDLFLANFIRTGNPDEKDTPDQKMDDKHKGKRSLISTDVLIGDMSPEGIWGTGVFSAFELKTLTKPSIMTCSTMNSRPVVPTILRNNDRTSWVSTLSSNNSPLNGSLPSSPPPSAMAAIKALADSECHLSTVPSGMSLRSSTTIPQVGAVVTVGLNSDSKHSLLGFSSGDHEVEEPNEKRSRHASRDSAASSTNEEVRRIVERSSDGGWSCGLSAEDLFAADGTARSIFVEKGQRFVFQKDGDRYVKVVHTGVSRPSVTTVGTNVRRVTVANAGGDEQQLGVVVFDSRNAVRTESGFQQQHERSVTSANTYSSQSQTLAAVLSGVSPMSRSDVMSSAVYQSRAPMVSSRKRIHSINTHTGSSNAVTQATVNGLTRLTGTSGADTNTSPPHAVVSQLRRLEGNGTAYLASPTKFTTANGTTISFSKVLEQVEVKHQTGKNRHDHMVETNIIGEVLTPQPVHTFVTKPEQSAKLIAPKAINPMKKIYEMQVQQALSACSSVVSSPLTTPRVTPIPTSMLTGGAPVRAIIPSGGVGDDECNTLFSAIASNGNSNDGILSTHFLQYLNDSNSRSPGSGNSLHVPFNVIASTPARPDSVASKFVTRCRIQLPLIRLGLLEQLDIWEDRLLQGVLQARTEAIFLVLLCKVHY</sequence>
<evidence type="ECO:0000313" key="10">
    <source>
        <dbReference type="Proteomes" id="UP000035642"/>
    </source>
</evidence>
<dbReference type="GO" id="GO:0045893">
    <property type="term" value="P:positive regulation of DNA-templated transcription"/>
    <property type="evidence" value="ECO:0007669"/>
    <property type="project" value="UniProtKB-ARBA"/>
</dbReference>
<feature type="compositionally biased region" description="Basic and acidic residues" evidence="8">
    <location>
        <begin position="460"/>
        <end position="470"/>
    </location>
</feature>
<evidence type="ECO:0000256" key="5">
    <source>
        <dbReference type="ARBA" id="ARBA00023159"/>
    </source>
</evidence>
<keyword evidence="5" id="KW-0010">Activator</keyword>
<evidence type="ECO:0000256" key="7">
    <source>
        <dbReference type="ARBA" id="ARBA00023242"/>
    </source>
</evidence>
<dbReference type="InterPro" id="IPR000647">
    <property type="entry name" value="CTF/NFI"/>
</dbReference>